<reference evidence="1 2" key="1">
    <citation type="journal article" date="2004" name="Science">
        <title>A predator unmasked: life cycle of Bdellovibrio bacteriovorus from a genomic perspective.</title>
        <authorList>
            <person name="Rendulic S."/>
            <person name="Jagtap P."/>
            <person name="Rosinus A."/>
            <person name="Eppinger M."/>
            <person name="Baar C."/>
            <person name="Lanz C."/>
            <person name="Keller H."/>
            <person name="Lambert C."/>
            <person name="Evans K.J."/>
            <person name="Goesmann A."/>
            <person name="Meyer F."/>
            <person name="Sockett R.E."/>
            <person name="Schuster S.C."/>
        </authorList>
    </citation>
    <scope>NUCLEOTIDE SEQUENCE [LARGE SCALE GENOMIC DNA]</scope>
    <source>
        <strain evidence="2">ATCC 15356 / DSM 50701 / NCIMB 9529 / HD100</strain>
    </source>
</reference>
<dbReference type="SMR" id="Q6MGP4"/>
<dbReference type="EMBL" id="BX842656">
    <property type="protein sequence ID" value="CAE81235.1"/>
    <property type="molecule type" value="Genomic_DNA"/>
</dbReference>
<dbReference type="CDD" id="cd00077">
    <property type="entry name" value="HDc"/>
    <property type="match status" value="1"/>
</dbReference>
<dbReference type="HOGENOM" id="CLU_598080_0_0_7"/>
<evidence type="ECO:0000313" key="2">
    <source>
        <dbReference type="Proteomes" id="UP000008080"/>
    </source>
</evidence>
<evidence type="ECO:0008006" key="3">
    <source>
        <dbReference type="Google" id="ProtNLM"/>
    </source>
</evidence>
<dbReference type="KEGG" id="bba:Bd3880"/>
<organism evidence="1 2">
    <name type="scientific">Bdellovibrio bacteriovorus (strain ATCC 15356 / DSM 50701 / NCIMB 9529 / HD100)</name>
    <dbReference type="NCBI Taxonomy" id="264462"/>
    <lineage>
        <taxon>Bacteria</taxon>
        <taxon>Pseudomonadati</taxon>
        <taxon>Bdellovibrionota</taxon>
        <taxon>Bdellovibrionia</taxon>
        <taxon>Bdellovibrionales</taxon>
        <taxon>Pseudobdellovibrionaceae</taxon>
        <taxon>Bdellovibrio</taxon>
    </lineage>
</organism>
<dbReference type="InterPro" id="IPR003607">
    <property type="entry name" value="HD/PDEase_dom"/>
</dbReference>
<protein>
    <recommendedName>
        <fullName evidence="3">HD-GYP domain-containing protein</fullName>
    </recommendedName>
</protein>
<dbReference type="STRING" id="264462.Bd3880"/>
<evidence type="ECO:0000313" key="1">
    <source>
        <dbReference type="EMBL" id="CAE81235.1"/>
    </source>
</evidence>
<dbReference type="Proteomes" id="UP000008080">
    <property type="component" value="Chromosome"/>
</dbReference>
<dbReference type="RefSeq" id="WP_011166178.1">
    <property type="nucleotide sequence ID" value="NC_005363.1"/>
</dbReference>
<keyword evidence="2" id="KW-1185">Reference proteome</keyword>
<dbReference type="Gene3D" id="1.10.3210.10">
    <property type="entry name" value="Hypothetical protein af1432"/>
    <property type="match status" value="1"/>
</dbReference>
<gene>
    <name evidence="1" type="ordered locus">Bd3880</name>
</gene>
<dbReference type="GeneID" id="93014646"/>
<accession>Q6MGP4</accession>
<dbReference type="AlphaFoldDB" id="Q6MGP4"/>
<proteinExistence type="predicted"/>
<name>Q6MGP4_BDEBA</name>
<sequence length="457" mass="50688">MRTLDLAIVSPHQKFCGRAMDIAASFQFESHVFRSDEDFFTEAESFKGITSVLLDCSFLEKPNEVAGLVQVARQGAPDSYILVVISSKLPPEDARIAKSSGASLVMMETEYFSSCKTEFALSQVIRSAFIPIKTLDLIEGTQLPFALFHLLPMNRRFLKVLKPEARLSKDFLEKYAAAGDLFIPRKDLSAWLEYSNSYRADDEAGLLRQCRAKFLQLNQSFLDLTLLISDQSSGASFAAGREVYELCRKFAYELHGSLINTPDPWKVVASSAVGDFGSVERSPAIAAYAGILSSQNQIGLAEEVMIGALLADIGYLEFSPSTARKVRNNAMGELDAEEQMEYQKHPIYSLNNCLSRRLPLTEAIKDMILMSHERSDQKGFPHRPRADKLTEESMLVRLCWDLDCRTQVRMGEKRPDIDEIKKSLGSALSADSGNFSVGFACKIAKILNSPAPGSLTA</sequence>
<dbReference type="eggNOG" id="COG2206">
    <property type="taxonomic scope" value="Bacteria"/>
</dbReference>